<dbReference type="PANTHER" id="PTHR11435:SF1">
    <property type="entry name" value="NADH-UBIQUINONE OXIDOREDUCTASE CHAIN 6"/>
    <property type="match status" value="1"/>
</dbReference>
<sequence length="169" mass="18131">MTYLVFLLLLCLVVGVLGVAANPSPLFGAMALVFGALGGCGVLVGFGETFVGVVLFLIYLGGMLVVFAYSVALAADSYPETWVDYSVFVYVMGYLVLMVFLGWEFMELIIEISVDGAGLFNLRSDFSGVVLLFSMGGYLLLLSGWGLLLALFVVLELTRGHVYGALRVP</sequence>
<name>A0A342K7V4_9SAUR</name>
<evidence type="ECO:0000256" key="5">
    <source>
        <dbReference type="ARBA" id="ARBA00022448"/>
    </source>
</evidence>
<keyword evidence="5 15" id="KW-0813">Transport</keyword>
<feature type="transmembrane region" description="Helical" evidence="15">
    <location>
        <begin position="126"/>
        <end position="155"/>
    </location>
</feature>
<dbReference type="AlphaFoldDB" id="A0A342K7V4"/>
<dbReference type="RefSeq" id="YP_009400164.1">
    <property type="nucleotide sequence ID" value="NC_035304.1"/>
</dbReference>
<evidence type="ECO:0000256" key="2">
    <source>
        <dbReference type="ARBA" id="ARBA00005698"/>
    </source>
</evidence>
<protein>
    <recommendedName>
        <fullName evidence="4 15">NADH-ubiquinone oxidoreductase chain 6</fullName>
        <ecNumber evidence="3 15">7.1.1.2</ecNumber>
    </recommendedName>
</protein>
<comment type="function">
    <text evidence="15">Core subunit of the mitochondrial membrane respiratory chain NADH dehydrogenase (Complex I) which catalyzes electron transfer from NADH through the respiratory chain, using ubiquinone as an electron acceptor. Essential for the catalytic activity and assembly of complex I.</text>
</comment>
<keyword evidence="12 15" id="KW-0496">Mitochondrion</keyword>
<evidence type="ECO:0000256" key="8">
    <source>
        <dbReference type="ARBA" id="ARBA00022967"/>
    </source>
</evidence>
<evidence type="ECO:0000256" key="6">
    <source>
        <dbReference type="ARBA" id="ARBA00022660"/>
    </source>
</evidence>
<evidence type="ECO:0000256" key="4">
    <source>
        <dbReference type="ARBA" id="ARBA00021095"/>
    </source>
</evidence>
<dbReference type="GO" id="GO:0008137">
    <property type="term" value="F:NADH dehydrogenase (ubiquinone) activity"/>
    <property type="evidence" value="ECO:0007669"/>
    <property type="project" value="UniProtKB-UniRule"/>
</dbReference>
<geneLocation type="mitochondrion" evidence="17"/>
<keyword evidence="7 15" id="KW-0812">Transmembrane</keyword>
<evidence type="ECO:0000256" key="10">
    <source>
        <dbReference type="ARBA" id="ARBA00022989"/>
    </source>
</evidence>
<evidence type="ECO:0000256" key="11">
    <source>
        <dbReference type="ARBA" id="ARBA00023027"/>
    </source>
</evidence>
<comment type="similarity">
    <text evidence="2 15">Belongs to the complex I subunit 6 family.</text>
</comment>
<evidence type="ECO:0000256" key="15">
    <source>
        <dbReference type="RuleBase" id="RU004430"/>
    </source>
</evidence>
<dbReference type="GO" id="GO:0031966">
    <property type="term" value="C:mitochondrial membrane"/>
    <property type="evidence" value="ECO:0007669"/>
    <property type="project" value="UniProtKB-SubCell"/>
</dbReference>
<keyword evidence="13 15" id="KW-0472">Membrane</keyword>
<evidence type="ECO:0000256" key="7">
    <source>
        <dbReference type="ARBA" id="ARBA00022692"/>
    </source>
</evidence>
<evidence type="ECO:0000256" key="16">
    <source>
        <dbReference type="SAM" id="SignalP"/>
    </source>
</evidence>
<feature type="transmembrane region" description="Helical" evidence="15">
    <location>
        <begin position="53"/>
        <end position="75"/>
    </location>
</feature>
<dbReference type="EC" id="7.1.1.2" evidence="3 15"/>
<dbReference type="GeneID" id="33362671"/>
<evidence type="ECO:0000313" key="17">
    <source>
        <dbReference type="EMBL" id="AMW90880.1"/>
    </source>
</evidence>
<evidence type="ECO:0000256" key="14">
    <source>
        <dbReference type="ARBA" id="ARBA00049551"/>
    </source>
</evidence>
<proteinExistence type="inferred from homology"/>
<organism evidence="17">
    <name type="scientific">Gekko hokouensis</name>
    <dbReference type="NCBI Taxonomy" id="146910"/>
    <lineage>
        <taxon>Eukaryota</taxon>
        <taxon>Metazoa</taxon>
        <taxon>Chordata</taxon>
        <taxon>Craniata</taxon>
        <taxon>Vertebrata</taxon>
        <taxon>Euteleostomi</taxon>
        <taxon>Lepidosauria</taxon>
        <taxon>Squamata</taxon>
        <taxon>Bifurcata</taxon>
        <taxon>Gekkota</taxon>
        <taxon>Gekkonidae</taxon>
        <taxon>Gekkoninae</taxon>
        <taxon>Gekko</taxon>
    </lineage>
</organism>
<dbReference type="PANTHER" id="PTHR11435">
    <property type="entry name" value="NADH UBIQUINONE OXIDOREDUCTASE SUBUNIT ND6"/>
    <property type="match status" value="1"/>
</dbReference>
<evidence type="ECO:0000256" key="13">
    <source>
        <dbReference type="ARBA" id="ARBA00023136"/>
    </source>
</evidence>
<reference evidence="17" key="1">
    <citation type="submission" date="2015-06" db="EMBL/GenBank/DDBJ databases">
        <title>Complete mitochondrial genome of Gekko hokouensis and a comparative analysis with other geckos.</title>
        <authorList>
            <person name="Hao S."/>
            <person name="Yu D."/>
            <person name="Ping J."/>
            <person name="Zhang Y."/>
        </authorList>
    </citation>
    <scope>NUCLEOTIDE SEQUENCE</scope>
</reference>
<comment type="catalytic activity">
    <reaction evidence="14 15">
        <text>a ubiquinone + NADH + 5 H(+)(in) = a ubiquinol + NAD(+) + 4 H(+)(out)</text>
        <dbReference type="Rhea" id="RHEA:29091"/>
        <dbReference type="Rhea" id="RHEA-COMP:9565"/>
        <dbReference type="Rhea" id="RHEA-COMP:9566"/>
        <dbReference type="ChEBI" id="CHEBI:15378"/>
        <dbReference type="ChEBI" id="CHEBI:16389"/>
        <dbReference type="ChEBI" id="CHEBI:17976"/>
        <dbReference type="ChEBI" id="CHEBI:57540"/>
        <dbReference type="ChEBI" id="CHEBI:57945"/>
        <dbReference type="EC" id="7.1.1.2"/>
    </reaction>
</comment>
<accession>A0A342K7V4</accession>
<feature type="signal peptide" evidence="16">
    <location>
        <begin position="1"/>
        <end position="18"/>
    </location>
</feature>
<keyword evidence="8 15" id="KW-1278">Translocase</keyword>
<evidence type="ECO:0000256" key="3">
    <source>
        <dbReference type="ARBA" id="ARBA00012944"/>
    </source>
</evidence>
<evidence type="ECO:0000256" key="12">
    <source>
        <dbReference type="ARBA" id="ARBA00023128"/>
    </source>
</evidence>
<keyword evidence="6 15" id="KW-0679">Respiratory chain</keyword>
<feature type="transmembrane region" description="Helical" evidence="15">
    <location>
        <begin position="28"/>
        <end position="46"/>
    </location>
</feature>
<keyword evidence="10 15" id="KW-1133">Transmembrane helix</keyword>
<dbReference type="CTD" id="4541"/>
<feature type="chain" id="PRO_5016815634" description="NADH-ubiquinone oxidoreductase chain 6" evidence="16">
    <location>
        <begin position="19"/>
        <end position="169"/>
    </location>
</feature>
<dbReference type="InterPro" id="IPR001457">
    <property type="entry name" value="NADH_UbQ/plastoQ_OxRdtase_su6"/>
</dbReference>
<dbReference type="InterPro" id="IPR050269">
    <property type="entry name" value="ComplexI_Subunit6"/>
</dbReference>
<evidence type="ECO:0000256" key="1">
    <source>
        <dbReference type="ARBA" id="ARBA00004225"/>
    </source>
</evidence>
<comment type="subcellular location">
    <subcellularLocation>
        <location evidence="1 15">Mitochondrion membrane</location>
        <topology evidence="1 15">Multi-pass membrane protein</topology>
    </subcellularLocation>
</comment>
<dbReference type="Pfam" id="PF00499">
    <property type="entry name" value="Oxidored_q3"/>
    <property type="match status" value="1"/>
</dbReference>
<evidence type="ECO:0000256" key="9">
    <source>
        <dbReference type="ARBA" id="ARBA00022982"/>
    </source>
</evidence>
<keyword evidence="9 15" id="KW-0249">Electron transport</keyword>
<keyword evidence="11 15" id="KW-0520">NAD</keyword>
<gene>
    <name evidence="17" type="primary">ND6</name>
</gene>
<dbReference type="EMBL" id="KT005801">
    <property type="protein sequence ID" value="AMW90880.1"/>
    <property type="molecule type" value="Genomic_DNA"/>
</dbReference>
<keyword evidence="16" id="KW-0732">Signal</keyword>
<keyword evidence="15" id="KW-0830">Ubiquinone</keyword>
<feature type="transmembrane region" description="Helical" evidence="15">
    <location>
        <begin position="87"/>
        <end position="106"/>
    </location>
</feature>